<dbReference type="VEuPathDB" id="GiardiaDB:SS50377_21521"/>
<sequence>MQVPRLSLAQIFTNPSSFEISESANNTPLFQQKASEFNIEQDIADQEQWNMQREKHVDLIVKLTYNIIEDLQVLNQVQSALHVHVIHYQKLNSVIKKSEVIKILLESGLVVDYIVNLIRKITQQVGTLTAFSRKSLNQQGERLLKQIIDTVDLFMDEAIYFLKYSVRKGE</sequence>
<dbReference type="AlphaFoldDB" id="V6LLG5"/>
<reference evidence="1 2" key="1">
    <citation type="journal article" date="2014" name="PLoS Genet.">
        <title>The Genome of Spironucleus salmonicida Highlights a Fish Pathogen Adapted to Fluctuating Environments.</title>
        <authorList>
            <person name="Xu F."/>
            <person name="Jerlstrom-Hultqvist J."/>
            <person name="Einarsson E."/>
            <person name="Astvaldsson A."/>
            <person name="Svard S.G."/>
            <person name="Andersson J.O."/>
        </authorList>
    </citation>
    <scope>NUCLEOTIDE SEQUENCE</scope>
    <source>
        <strain evidence="2">ATCC 50377</strain>
    </source>
</reference>
<gene>
    <name evidence="1" type="ORF">SS50377_14572</name>
    <name evidence="2" type="ORF">SS50377_21521</name>
</gene>
<dbReference type="EMBL" id="KI546094">
    <property type="protein sequence ID" value="EST45500.1"/>
    <property type="molecule type" value="Genomic_DNA"/>
</dbReference>
<evidence type="ECO:0000313" key="1">
    <source>
        <dbReference type="EMBL" id="EST45500.1"/>
    </source>
</evidence>
<dbReference type="EMBL" id="AUWU02000002">
    <property type="protein sequence ID" value="KAH0575984.1"/>
    <property type="molecule type" value="Genomic_DNA"/>
</dbReference>
<protein>
    <submittedName>
        <fullName evidence="1">Uncharacterized protein</fullName>
    </submittedName>
</protein>
<name>V6LLG5_9EUKA</name>
<organism evidence="1">
    <name type="scientific">Spironucleus salmonicida</name>
    <dbReference type="NCBI Taxonomy" id="348837"/>
    <lineage>
        <taxon>Eukaryota</taxon>
        <taxon>Metamonada</taxon>
        <taxon>Diplomonadida</taxon>
        <taxon>Hexamitidae</taxon>
        <taxon>Hexamitinae</taxon>
        <taxon>Spironucleus</taxon>
    </lineage>
</organism>
<keyword evidence="3" id="KW-1185">Reference proteome</keyword>
<accession>V6LLG5</accession>
<evidence type="ECO:0000313" key="2">
    <source>
        <dbReference type="EMBL" id="KAH0575984.1"/>
    </source>
</evidence>
<proteinExistence type="predicted"/>
<reference evidence="2" key="2">
    <citation type="submission" date="2020-12" db="EMBL/GenBank/DDBJ databases">
        <title>New Spironucleus salmonicida genome in near-complete chromosomes.</title>
        <authorList>
            <person name="Xu F."/>
            <person name="Kurt Z."/>
            <person name="Jimenez-Gonzalez A."/>
            <person name="Astvaldsson A."/>
            <person name="Andersson J.O."/>
            <person name="Svard S.G."/>
        </authorList>
    </citation>
    <scope>NUCLEOTIDE SEQUENCE</scope>
    <source>
        <strain evidence="2">ATCC 50377</strain>
    </source>
</reference>
<dbReference type="Proteomes" id="UP000018208">
    <property type="component" value="Unassembled WGS sequence"/>
</dbReference>
<evidence type="ECO:0000313" key="3">
    <source>
        <dbReference type="Proteomes" id="UP000018208"/>
    </source>
</evidence>